<sequence length="22" mass="2550">MSHYLLVSGKLKLAIKMGTFRR</sequence>
<reference evidence="1" key="2">
    <citation type="journal article" date="2015" name="Fish Shellfish Immunol.">
        <title>Early steps in the European eel (Anguilla anguilla)-Vibrio vulnificus interaction in the gills: Role of the RtxA13 toxin.</title>
        <authorList>
            <person name="Callol A."/>
            <person name="Pajuelo D."/>
            <person name="Ebbesson L."/>
            <person name="Teles M."/>
            <person name="MacKenzie S."/>
            <person name="Amaro C."/>
        </authorList>
    </citation>
    <scope>NUCLEOTIDE SEQUENCE</scope>
</reference>
<reference evidence="1" key="1">
    <citation type="submission" date="2014-11" db="EMBL/GenBank/DDBJ databases">
        <authorList>
            <person name="Amaro Gonzalez C."/>
        </authorList>
    </citation>
    <scope>NUCLEOTIDE SEQUENCE</scope>
</reference>
<protein>
    <submittedName>
        <fullName evidence="1">Uncharacterized protein</fullName>
    </submittedName>
</protein>
<dbReference type="AlphaFoldDB" id="A0A0E9VUW9"/>
<organism evidence="1">
    <name type="scientific">Anguilla anguilla</name>
    <name type="common">European freshwater eel</name>
    <name type="synonym">Muraena anguilla</name>
    <dbReference type="NCBI Taxonomy" id="7936"/>
    <lineage>
        <taxon>Eukaryota</taxon>
        <taxon>Metazoa</taxon>
        <taxon>Chordata</taxon>
        <taxon>Craniata</taxon>
        <taxon>Vertebrata</taxon>
        <taxon>Euteleostomi</taxon>
        <taxon>Actinopterygii</taxon>
        <taxon>Neopterygii</taxon>
        <taxon>Teleostei</taxon>
        <taxon>Anguilliformes</taxon>
        <taxon>Anguillidae</taxon>
        <taxon>Anguilla</taxon>
    </lineage>
</organism>
<name>A0A0E9VUW9_ANGAN</name>
<proteinExistence type="predicted"/>
<dbReference type="EMBL" id="GBXM01026623">
    <property type="protein sequence ID" value="JAH81954.1"/>
    <property type="molecule type" value="Transcribed_RNA"/>
</dbReference>
<evidence type="ECO:0000313" key="1">
    <source>
        <dbReference type="EMBL" id="JAH81954.1"/>
    </source>
</evidence>
<accession>A0A0E9VUW9</accession>